<dbReference type="Proteomes" id="UP000645828">
    <property type="component" value="Unassembled WGS sequence"/>
</dbReference>
<dbReference type="GO" id="GO:0005524">
    <property type="term" value="F:ATP binding"/>
    <property type="evidence" value="ECO:0007669"/>
    <property type="project" value="InterPro"/>
</dbReference>
<dbReference type="GO" id="GO:0051082">
    <property type="term" value="F:unfolded protein binding"/>
    <property type="evidence" value="ECO:0007669"/>
    <property type="project" value="TreeGrafter"/>
</dbReference>
<comment type="similarity">
    <text evidence="1">Belongs to the GroES chaperonin family.</text>
</comment>
<evidence type="ECO:0000256" key="2">
    <source>
        <dbReference type="ARBA" id="ARBA00023186"/>
    </source>
</evidence>
<dbReference type="PANTHER" id="PTHR10772:SF0">
    <property type="entry name" value="10 KDA HEAT SHOCK PROTEIN, MITOCHONDRIAL"/>
    <property type="match status" value="1"/>
</dbReference>
<dbReference type="CDD" id="cd00320">
    <property type="entry name" value="cpn10"/>
    <property type="match status" value="1"/>
</dbReference>
<dbReference type="Pfam" id="PF00166">
    <property type="entry name" value="Cpn10"/>
    <property type="match status" value="1"/>
</dbReference>
<dbReference type="InterPro" id="IPR020818">
    <property type="entry name" value="Chaperonin_GroES"/>
</dbReference>
<proteinExistence type="inferred from homology"/>
<dbReference type="SMART" id="SM00883">
    <property type="entry name" value="Cpn10"/>
    <property type="match status" value="1"/>
</dbReference>
<dbReference type="Gene3D" id="2.30.33.40">
    <property type="entry name" value="GroES chaperonin"/>
    <property type="match status" value="1"/>
</dbReference>
<accession>A0A811YL73</accession>
<protein>
    <submittedName>
        <fullName evidence="3">(raccoon dog) hypothetical protein</fullName>
    </submittedName>
</protein>
<dbReference type="EMBL" id="CAJHUB010000675">
    <property type="protein sequence ID" value="CAD7675202.1"/>
    <property type="molecule type" value="Genomic_DNA"/>
</dbReference>
<dbReference type="PANTHER" id="PTHR10772">
    <property type="entry name" value="10 KDA HEAT SHOCK PROTEIN"/>
    <property type="match status" value="1"/>
</dbReference>
<reference evidence="3" key="1">
    <citation type="submission" date="2020-12" db="EMBL/GenBank/DDBJ databases">
        <authorList>
            <consortium name="Molecular Ecology Group"/>
        </authorList>
    </citation>
    <scope>NUCLEOTIDE SEQUENCE</scope>
    <source>
        <strain evidence="3">TBG_1078</strain>
    </source>
</reference>
<keyword evidence="4" id="KW-1185">Reference proteome</keyword>
<dbReference type="InterPro" id="IPR011032">
    <property type="entry name" value="GroES-like_sf"/>
</dbReference>
<dbReference type="GO" id="GO:0005759">
    <property type="term" value="C:mitochondrial matrix"/>
    <property type="evidence" value="ECO:0007669"/>
    <property type="project" value="TreeGrafter"/>
</dbReference>
<comment type="caution">
    <text evidence="3">The sequence shown here is derived from an EMBL/GenBank/DDBJ whole genome shotgun (WGS) entry which is preliminary data.</text>
</comment>
<evidence type="ECO:0000313" key="3">
    <source>
        <dbReference type="EMBL" id="CAD7675202.1"/>
    </source>
</evidence>
<evidence type="ECO:0000256" key="1">
    <source>
        <dbReference type="ARBA" id="ARBA00006975"/>
    </source>
</evidence>
<name>A0A811YL73_NYCPR</name>
<dbReference type="GO" id="GO:0046872">
    <property type="term" value="F:metal ion binding"/>
    <property type="evidence" value="ECO:0007669"/>
    <property type="project" value="TreeGrafter"/>
</dbReference>
<dbReference type="SUPFAM" id="SSF50129">
    <property type="entry name" value="GroES-like"/>
    <property type="match status" value="1"/>
</dbReference>
<evidence type="ECO:0000313" key="4">
    <source>
        <dbReference type="Proteomes" id="UP000645828"/>
    </source>
</evidence>
<dbReference type="GO" id="GO:0051087">
    <property type="term" value="F:protein-folding chaperone binding"/>
    <property type="evidence" value="ECO:0007669"/>
    <property type="project" value="TreeGrafter"/>
</dbReference>
<sequence length="84" mass="9177">MIIIAGHVFRRFLPLFDRILVAKSTASTVAKGGIMLLEKSQGIVLQATVVAIQPVSIKVRNKVLLPKYGGTKISNGDILRKYVD</sequence>
<dbReference type="InterPro" id="IPR037124">
    <property type="entry name" value="Chaperonin_GroES_sf"/>
</dbReference>
<organism evidence="3 4">
    <name type="scientific">Nyctereutes procyonoides</name>
    <name type="common">Raccoon dog</name>
    <name type="synonym">Canis procyonoides</name>
    <dbReference type="NCBI Taxonomy" id="34880"/>
    <lineage>
        <taxon>Eukaryota</taxon>
        <taxon>Metazoa</taxon>
        <taxon>Chordata</taxon>
        <taxon>Craniata</taxon>
        <taxon>Vertebrata</taxon>
        <taxon>Euteleostomi</taxon>
        <taxon>Mammalia</taxon>
        <taxon>Eutheria</taxon>
        <taxon>Laurasiatheria</taxon>
        <taxon>Carnivora</taxon>
        <taxon>Caniformia</taxon>
        <taxon>Canidae</taxon>
        <taxon>Nyctereutes</taxon>
    </lineage>
</organism>
<dbReference type="GO" id="GO:0044183">
    <property type="term" value="F:protein folding chaperone"/>
    <property type="evidence" value="ECO:0007669"/>
    <property type="project" value="InterPro"/>
</dbReference>
<keyword evidence="2" id="KW-0143">Chaperone</keyword>
<gene>
    <name evidence="3" type="ORF">NYPRO_LOCUS7997</name>
</gene>
<dbReference type="AlphaFoldDB" id="A0A811YL73"/>